<organism evidence="1 2">
    <name type="scientific">Caligus rogercresseyi</name>
    <name type="common">Sea louse</name>
    <dbReference type="NCBI Taxonomy" id="217165"/>
    <lineage>
        <taxon>Eukaryota</taxon>
        <taxon>Metazoa</taxon>
        <taxon>Ecdysozoa</taxon>
        <taxon>Arthropoda</taxon>
        <taxon>Crustacea</taxon>
        <taxon>Multicrustacea</taxon>
        <taxon>Hexanauplia</taxon>
        <taxon>Copepoda</taxon>
        <taxon>Siphonostomatoida</taxon>
        <taxon>Caligidae</taxon>
        <taxon>Caligus</taxon>
    </lineage>
</organism>
<accession>A0A7T8GPP7</accession>
<proteinExistence type="predicted"/>
<name>A0A7T8GPP7_CALRO</name>
<reference evidence="2" key="1">
    <citation type="submission" date="2021-01" db="EMBL/GenBank/DDBJ databases">
        <title>Caligus Genome Assembly.</title>
        <authorList>
            <person name="Gallardo-Escarate C."/>
        </authorList>
    </citation>
    <scope>NUCLEOTIDE SEQUENCE [LARGE SCALE GENOMIC DNA]</scope>
</reference>
<feature type="non-terminal residue" evidence="1">
    <location>
        <position position="1"/>
    </location>
</feature>
<gene>
    <name evidence="1" type="ORF">FKW44_023926</name>
</gene>
<dbReference type="AlphaFoldDB" id="A0A7T8GPP7"/>
<evidence type="ECO:0000313" key="1">
    <source>
        <dbReference type="EMBL" id="QQP35644.1"/>
    </source>
</evidence>
<evidence type="ECO:0000313" key="2">
    <source>
        <dbReference type="Proteomes" id="UP000595437"/>
    </source>
</evidence>
<dbReference type="Proteomes" id="UP000595437">
    <property type="component" value="Chromosome 18"/>
</dbReference>
<keyword evidence="2" id="KW-1185">Reference proteome</keyword>
<dbReference type="EMBL" id="CP045907">
    <property type="protein sequence ID" value="QQP35644.1"/>
    <property type="molecule type" value="Genomic_DNA"/>
</dbReference>
<protein>
    <submittedName>
        <fullName evidence="1">Uncharacterized protein</fullName>
    </submittedName>
</protein>
<sequence length="91" mass="10075">APVKTRAMEFALSSCKSLLAERLASGDLVRENDLRVIMISGAARYSALGIKIPGISAGRWNFAGDLVKFFPSCAENAKIDLKRLLRFYKRL</sequence>